<feature type="transmembrane region" description="Helical" evidence="1">
    <location>
        <begin position="62"/>
        <end position="86"/>
    </location>
</feature>
<name>F3KJX9_9ARCH</name>
<dbReference type="HOGENOM" id="CLU_2340020_0_0_2"/>
<keyword evidence="1" id="KW-0472">Membrane</keyword>
<dbReference type="EMBL" id="AEGP01000030">
    <property type="protein sequence ID" value="EGG42343.1"/>
    <property type="molecule type" value="Genomic_DNA"/>
</dbReference>
<gene>
    <name evidence="2" type="ORF">Nlim_0788</name>
</gene>
<sequence>MKAYGLVFGMLLLYSTSMAYAHPDPLNVMVKNQDDIIIYQSDLVPSKKVNQQYLEPFTQEWIYFNFIWILASVIIAPLVIIGIMIYRDESSPKIHLS</sequence>
<evidence type="ECO:0000313" key="2">
    <source>
        <dbReference type="EMBL" id="EGG42343.1"/>
    </source>
</evidence>
<evidence type="ECO:0000256" key="1">
    <source>
        <dbReference type="SAM" id="Phobius"/>
    </source>
</evidence>
<accession>F3KJX9</accession>
<keyword evidence="1" id="KW-0812">Transmembrane</keyword>
<dbReference type="Proteomes" id="UP000004348">
    <property type="component" value="Chromosome"/>
</dbReference>
<organism evidence="2">
    <name type="scientific">Candidatus Nitrosarchaeum limnium SFB1</name>
    <dbReference type="NCBI Taxonomy" id="886738"/>
    <lineage>
        <taxon>Archaea</taxon>
        <taxon>Nitrososphaerota</taxon>
        <taxon>Nitrososphaeria</taxon>
        <taxon>Nitrosopumilales</taxon>
        <taxon>Nitrosopumilaceae</taxon>
        <taxon>Nitrosarchaeum</taxon>
    </lineage>
</organism>
<protein>
    <submittedName>
        <fullName evidence="2">Uncharacterized protein</fullName>
    </submittedName>
</protein>
<keyword evidence="1" id="KW-1133">Transmembrane helix</keyword>
<reference evidence="2" key="1">
    <citation type="journal article" date="2011" name="PLoS ONE">
        <title>Genome of a low-salinity ammonia-oxidizing archaeon determined by single-cell and metagenomic analysis.</title>
        <authorList>
            <person name="Blainey P.C."/>
            <person name="Mosier A.C."/>
            <person name="Potanina A."/>
            <person name="Francis C.A."/>
            <person name="Quake S.R."/>
        </authorList>
    </citation>
    <scope>NUCLEOTIDE SEQUENCE [LARGE SCALE GENOMIC DNA]</scope>
    <source>
        <strain evidence="2">SFB1</strain>
    </source>
</reference>
<dbReference type="AlphaFoldDB" id="F3KJX9"/>
<proteinExistence type="predicted"/>
<comment type="caution">
    <text evidence="2">The sequence shown here is derived from an EMBL/GenBank/DDBJ whole genome shotgun (WGS) entry which is preliminary data.</text>
</comment>